<dbReference type="AlphaFoldDB" id="A0A9P7HF61"/>
<dbReference type="InterPro" id="IPR000953">
    <property type="entry name" value="Chromo/chromo_shadow_dom"/>
</dbReference>
<organism evidence="3 4">
    <name type="scientific">Fusarium xylarioides</name>
    <dbReference type="NCBI Taxonomy" id="221167"/>
    <lineage>
        <taxon>Eukaryota</taxon>
        <taxon>Fungi</taxon>
        <taxon>Dikarya</taxon>
        <taxon>Ascomycota</taxon>
        <taxon>Pezizomycotina</taxon>
        <taxon>Sordariomycetes</taxon>
        <taxon>Hypocreomycetidae</taxon>
        <taxon>Hypocreales</taxon>
        <taxon>Nectriaceae</taxon>
        <taxon>Fusarium</taxon>
        <taxon>Fusarium fujikuroi species complex</taxon>
    </lineage>
</organism>
<dbReference type="SUPFAM" id="SSF54160">
    <property type="entry name" value="Chromo domain-like"/>
    <property type="match status" value="1"/>
</dbReference>
<dbReference type="OrthoDB" id="433924at2759"/>
<feature type="region of interest" description="Disordered" evidence="2">
    <location>
        <begin position="20"/>
        <end position="50"/>
    </location>
</feature>
<dbReference type="PROSITE" id="PS50013">
    <property type="entry name" value="CHROMO_2"/>
    <property type="match status" value="1"/>
</dbReference>
<protein>
    <submittedName>
        <fullName evidence="3">Uncharacterized protein</fullName>
    </submittedName>
</protein>
<comment type="caution">
    <text evidence="3">The sequence shown here is derived from an EMBL/GenBank/DDBJ whole genome shotgun (WGS) entry which is preliminary data.</text>
</comment>
<reference evidence="3" key="2">
    <citation type="submission" date="2020-10" db="EMBL/GenBank/DDBJ databases">
        <authorList>
            <person name="Peck L.D."/>
            <person name="Nowell R.W."/>
            <person name="Flood J."/>
            <person name="Ryan M.J."/>
            <person name="Barraclough T.G."/>
        </authorList>
    </citation>
    <scope>NUCLEOTIDE SEQUENCE</scope>
    <source>
        <strain evidence="3">IMI 127659i</strain>
    </source>
</reference>
<proteinExistence type="predicted"/>
<dbReference type="InterPro" id="IPR016197">
    <property type="entry name" value="Chromo-like_dom_sf"/>
</dbReference>
<dbReference type="InterPro" id="IPR023780">
    <property type="entry name" value="Chromo_domain"/>
</dbReference>
<dbReference type="Proteomes" id="UP000750502">
    <property type="component" value="Unassembled WGS sequence"/>
</dbReference>
<name>A0A9P7HF61_9HYPO</name>
<dbReference type="Gene3D" id="2.40.50.40">
    <property type="match status" value="1"/>
</dbReference>
<reference evidence="3" key="1">
    <citation type="journal article" date="2020" name="bioRxiv">
        <title>Historical genomics reveals the evolutionary mechanisms behind multiple outbreaks of the host-specific coffee wilt pathogen Fusarium xylarioides.</title>
        <authorList>
            <person name="Peck D."/>
            <person name="Nowell R.W."/>
            <person name="Flood J."/>
            <person name="Ryan M.J."/>
            <person name="Barraclough T.G."/>
        </authorList>
    </citation>
    <scope>NUCLEOTIDE SEQUENCE</scope>
    <source>
        <strain evidence="3">IMI 127659i</strain>
    </source>
</reference>
<feature type="compositionally biased region" description="Low complexity" evidence="2">
    <location>
        <begin position="25"/>
        <end position="39"/>
    </location>
</feature>
<evidence type="ECO:0000313" key="3">
    <source>
        <dbReference type="EMBL" id="KAG5758214.1"/>
    </source>
</evidence>
<gene>
    <name evidence="3" type="ORF">H9Q72_013649</name>
</gene>
<dbReference type="Pfam" id="PF00385">
    <property type="entry name" value="Chromo"/>
    <property type="match status" value="1"/>
</dbReference>
<sequence>MSFYRTTRKSSAATRANSMNAGIPSMMISDSESTISTISEDNESSDEEPATKEQLMYFRLSSIGKGDAYSSPKATRITSHILVRRIHCVWFTVEWNDGGESWEPESALQRFQPEMVYAYWDAKMGGREGATQFDLFHVFTILDHKSKRDYSRRRAKKVEYKIQWVGYDEKGHSWEPAAKVAILVPRMKEEYDEMHGL</sequence>
<evidence type="ECO:0000256" key="1">
    <source>
        <dbReference type="ARBA" id="ARBA00011353"/>
    </source>
</evidence>
<comment type="subunit">
    <text evidence="1">Component of the NuA4 histone acetyltransferase complex.</text>
</comment>
<dbReference type="EMBL" id="JADFTT010000876">
    <property type="protein sequence ID" value="KAG5758214.1"/>
    <property type="molecule type" value="Genomic_DNA"/>
</dbReference>
<dbReference type="CDD" id="cd00024">
    <property type="entry name" value="CD_CSD"/>
    <property type="match status" value="1"/>
</dbReference>
<dbReference type="GO" id="GO:0006338">
    <property type="term" value="P:chromatin remodeling"/>
    <property type="evidence" value="ECO:0007669"/>
    <property type="project" value="UniProtKB-ARBA"/>
</dbReference>
<accession>A0A9P7HF61</accession>
<evidence type="ECO:0000313" key="4">
    <source>
        <dbReference type="Proteomes" id="UP000750502"/>
    </source>
</evidence>
<evidence type="ECO:0000256" key="2">
    <source>
        <dbReference type="SAM" id="MobiDB-lite"/>
    </source>
</evidence>
<keyword evidence="4" id="KW-1185">Reference proteome</keyword>